<evidence type="ECO:0000313" key="3">
    <source>
        <dbReference type="Proteomes" id="UP000704712"/>
    </source>
</evidence>
<organism evidence="2 3">
    <name type="scientific">Phytophthora infestans</name>
    <name type="common">Potato late blight agent</name>
    <name type="synonym">Botrytis infestans</name>
    <dbReference type="NCBI Taxonomy" id="4787"/>
    <lineage>
        <taxon>Eukaryota</taxon>
        <taxon>Sar</taxon>
        <taxon>Stramenopiles</taxon>
        <taxon>Oomycota</taxon>
        <taxon>Peronosporomycetes</taxon>
        <taxon>Peronosporales</taxon>
        <taxon>Peronosporaceae</taxon>
        <taxon>Phytophthora</taxon>
    </lineage>
</organism>
<dbReference type="AlphaFoldDB" id="A0A8S9UMR5"/>
<evidence type="ECO:0000313" key="2">
    <source>
        <dbReference type="EMBL" id="KAF4142145.1"/>
    </source>
</evidence>
<gene>
    <name evidence="2" type="ORF">GN958_ATG08643</name>
</gene>
<name>A0A8S9UMR5_PHYIN</name>
<evidence type="ECO:0000256" key="1">
    <source>
        <dbReference type="SAM" id="MobiDB-lite"/>
    </source>
</evidence>
<protein>
    <recommendedName>
        <fullName evidence="4">M96 mating-specific protein family</fullName>
    </recommendedName>
</protein>
<dbReference type="EMBL" id="JAACNO010001205">
    <property type="protein sequence ID" value="KAF4142145.1"/>
    <property type="molecule type" value="Genomic_DNA"/>
</dbReference>
<dbReference type="PANTHER" id="PTHR35796">
    <property type="entry name" value="HYPOTHETICAL CYTOSOLIC PROTEIN"/>
    <property type="match status" value="1"/>
</dbReference>
<dbReference type="PANTHER" id="PTHR35796:SF3">
    <property type="entry name" value="BHLH DOMAIN-CONTAINING PROTEIN"/>
    <property type="match status" value="1"/>
</dbReference>
<comment type="caution">
    <text evidence="2">The sequence shown here is derived from an EMBL/GenBank/DDBJ whole genome shotgun (WGS) entry which is preliminary data.</text>
</comment>
<feature type="compositionally biased region" description="Polar residues" evidence="1">
    <location>
        <begin position="1"/>
        <end position="10"/>
    </location>
</feature>
<proteinExistence type="predicted"/>
<sequence length="350" mass="39413">MESLSWSQGAARSPHRKTRRRARNDRSNELEFLRNKVRQMEEELRVLHLQRLNNLVPATLPSSPAVTLDFSSQMFGFPMSSPAAPPIWDIAARHQRRSERAASENTRLHMVLDTQVSLARRLKSQLGKRIRGQLARQALPFSIFSGMSAQSRGPSFVLETETAESLRYGLNTALEELDAVFDTNGLGRLETPSTEARIREAASGMYLDIYVATLLPFDFMTTATAVWNHYRGIGRRRGSLNQNSTLDDESDTVIEEVAVKFTGKSTNADFRVKQAIQRHMEPDRQVVVWVSKAEAVEQQMSAYSKFAFVDKGYVVVKRPALLEQGQTPSTLLQICCLISPQMTRGCVLDH</sequence>
<accession>A0A8S9UMR5</accession>
<feature type="compositionally biased region" description="Basic residues" evidence="1">
    <location>
        <begin position="13"/>
        <end position="23"/>
    </location>
</feature>
<evidence type="ECO:0008006" key="4">
    <source>
        <dbReference type="Google" id="ProtNLM"/>
    </source>
</evidence>
<reference evidence="2" key="1">
    <citation type="submission" date="2020-03" db="EMBL/GenBank/DDBJ databases">
        <title>Hybrid Assembly of Korean Phytophthora infestans isolates.</title>
        <authorList>
            <person name="Prokchorchik M."/>
            <person name="Lee Y."/>
            <person name="Seo J."/>
            <person name="Cho J.-H."/>
            <person name="Park Y.-E."/>
            <person name="Jang D.-C."/>
            <person name="Im J.-S."/>
            <person name="Choi J.-G."/>
            <person name="Park H.-J."/>
            <person name="Lee G.-B."/>
            <person name="Lee Y.-G."/>
            <person name="Hong S.-Y."/>
            <person name="Cho K."/>
            <person name="Sohn K.H."/>
        </authorList>
    </citation>
    <scope>NUCLEOTIDE SEQUENCE</scope>
    <source>
        <strain evidence="2">KR_2_A2</strain>
    </source>
</reference>
<dbReference type="Proteomes" id="UP000704712">
    <property type="component" value="Unassembled WGS sequence"/>
</dbReference>
<feature type="region of interest" description="Disordered" evidence="1">
    <location>
        <begin position="1"/>
        <end position="24"/>
    </location>
</feature>